<reference evidence="3" key="1">
    <citation type="journal article" date="2019" name="Int. J. Syst. Evol. Microbiol.">
        <title>The Global Catalogue of Microorganisms (GCM) 10K type strain sequencing project: providing services to taxonomists for standard genome sequencing and annotation.</title>
        <authorList>
            <consortium name="The Broad Institute Genomics Platform"/>
            <consortium name="The Broad Institute Genome Sequencing Center for Infectious Disease"/>
            <person name="Wu L."/>
            <person name="Ma J."/>
        </authorList>
    </citation>
    <scope>NUCLEOTIDE SEQUENCE [LARGE SCALE GENOMIC DNA]</scope>
    <source>
        <strain evidence="3">CGMCC 1.12449</strain>
    </source>
</reference>
<comment type="caution">
    <text evidence="2">The sequence shown here is derived from an EMBL/GenBank/DDBJ whole genome shotgun (WGS) entry which is preliminary data.</text>
</comment>
<keyword evidence="3" id="KW-1185">Reference proteome</keyword>
<evidence type="ECO:0000256" key="1">
    <source>
        <dbReference type="SAM" id="Phobius"/>
    </source>
</evidence>
<sequence length="144" mass="15704">MTDFWKNWLRLWAWGVVIFGVVLSSGAFAATDSVVRPIFDLLGNPFPGQPDPHHRFSLGLMGAVSIGWGMTLLGMCNAVFKLSRDDAAPFWRAVLVATIIWYVIDGYISYATGFALNIVSNTLLLLFLLVPLLKTGALQGAGTD</sequence>
<dbReference type="Proteomes" id="UP001597215">
    <property type="component" value="Unassembled WGS sequence"/>
</dbReference>
<keyword evidence="1" id="KW-0812">Transmembrane</keyword>
<organism evidence="2 3">
    <name type="scientific">Sphingorhabdus buctiana</name>
    <dbReference type="NCBI Taxonomy" id="1508805"/>
    <lineage>
        <taxon>Bacteria</taxon>
        <taxon>Pseudomonadati</taxon>
        <taxon>Pseudomonadota</taxon>
        <taxon>Alphaproteobacteria</taxon>
        <taxon>Sphingomonadales</taxon>
        <taxon>Sphingomonadaceae</taxon>
        <taxon>Sphingorhabdus</taxon>
    </lineage>
</organism>
<evidence type="ECO:0000313" key="2">
    <source>
        <dbReference type="EMBL" id="MFD1767727.1"/>
    </source>
</evidence>
<feature type="transmembrane region" description="Helical" evidence="1">
    <location>
        <begin position="87"/>
        <end position="104"/>
    </location>
</feature>
<evidence type="ECO:0008006" key="4">
    <source>
        <dbReference type="Google" id="ProtNLM"/>
    </source>
</evidence>
<keyword evidence="1" id="KW-1133">Transmembrane helix</keyword>
<feature type="transmembrane region" description="Helical" evidence="1">
    <location>
        <begin position="110"/>
        <end position="130"/>
    </location>
</feature>
<name>A0ABW4MH82_9SPHN</name>
<proteinExistence type="predicted"/>
<keyword evidence="1" id="KW-0472">Membrane</keyword>
<gene>
    <name evidence="2" type="ORF">ACFSAG_12845</name>
</gene>
<dbReference type="RefSeq" id="WP_381515521.1">
    <property type="nucleotide sequence ID" value="NZ_JBHUEL010000011.1"/>
</dbReference>
<feature type="transmembrane region" description="Helical" evidence="1">
    <location>
        <begin position="56"/>
        <end position="80"/>
    </location>
</feature>
<protein>
    <recommendedName>
        <fullName evidence="4">Excinuclease ABC subunit A</fullName>
    </recommendedName>
</protein>
<evidence type="ECO:0000313" key="3">
    <source>
        <dbReference type="Proteomes" id="UP001597215"/>
    </source>
</evidence>
<dbReference type="EMBL" id="JBHUEL010000011">
    <property type="protein sequence ID" value="MFD1767727.1"/>
    <property type="molecule type" value="Genomic_DNA"/>
</dbReference>
<accession>A0ABW4MH82</accession>